<protein>
    <submittedName>
        <fullName evidence="2">Uncharacterized protein</fullName>
    </submittedName>
</protein>
<evidence type="ECO:0000313" key="2">
    <source>
        <dbReference type="EMBL" id="GAH58705.1"/>
    </source>
</evidence>
<name>X1HNS8_9ZZZZ</name>
<keyword evidence="1" id="KW-0472">Membrane</keyword>
<dbReference type="EMBL" id="BARU01022602">
    <property type="protein sequence ID" value="GAH58705.1"/>
    <property type="molecule type" value="Genomic_DNA"/>
</dbReference>
<organism evidence="2">
    <name type="scientific">marine sediment metagenome</name>
    <dbReference type="NCBI Taxonomy" id="412755"/>
    <lineage>
        <taxon>unclassified sequences</taxon>
        <taxon>metagenomes</taxon>
        <taxon>ecological metagenomes</taxon>
    </lineage>
</organism>
<proteinExistence type="predicted"/>
<comment type="caution">
    <text evidence="2">The sequence shown here is derived from an EMBL/GenBank/DDBJ whole genome shotgun (WGS) entry which is preliminary data.</text>
</comment>
<keyword evidence="1" id="KW-0812">Transmembrane</keyword>
<feature type="transmembrane region" description="Helical" evidence="1">
    <location>
        <begin position="108"/>
        <end position="130"/>
    </location>
</feature>
<feature type="transmembrane region" description="Helical" evidence="1">
    <location>
        <begin position="76"/>
        <end position="102"/>
    </location>
</feature>
<feature type="transmembrane region" description="Helical" evidence="1">
    <location>
        <begin position="7"/>
        <end position="30"/>
    </location>
</feature>
<accession>X1HNS8</accession>
<evidence type="ECO:0000256" key="1">
    <source>
        <dbReference type="SAM" id="Phobius"/>
    </source>
</evidence>
<dbReference type="AlphaFoldDB" id="X1HNS8"/>
<feature type="transmembrane region" description="Helical" evidence="1">
    <location>
        <begin position="36"/>
        <end position="55"/>
    </location>
</feature>
<reference evidence="2" key="1">
    <citation type="journal article" date="2014" name="Front. Microbiol.">
        <title>High frequency of phylogenetically diverse reductive dehalogenase-homologous genes in deep subseafloor sedimentary metagenomes.</title>
        <authorList>
            <person name="Kawai M."/>
            <person name="Futagami T."/>
            <person name="Toyoda A."/>
            <person name="Takaki Y."/>
            <person name="Nishi S."/>
            <person name="Hori S."/>
            <person name="Arai W."/>
            <person name="Tsubouchi T."/>
            <person name="Morono Y."/>
            <person name="Uchiyama I."/>
            <person name="Ito T."/>
            <person name="Fujiyama A."/>
            <person name="Inagaki F."/>
            <person name="Takami H."/>
        </authorList>
    </citation>
    <scope>NUCLEOTIDE SEQUENCE</scope>
    <source>
        <strain evidence="2">Expedition CK06-06</strain>
    </source>
</reference>
<gene>
    <name evidence="2" type="ORF">S03H2_36791</name>
</gene>
<keyword evidence="1" id="KW-1133">Transmembrane helix</keyword>
<sequence length="136" mass="14703">MSYNLGIVLGVYLLSYLLLHLLTYLLSFAGSAGKDLAVNFWGISFIFAALTAILVRKLLDILKIDYTIDGGSLNRICGVSVDIMVAAAIGAISLVIVSQFWLPILTMGILGGIVTTVTIIWSGCSLRFLIHSFFDV</sequence>